<sequence length="159" mass="17644">MLWWIELFSWLAPVQLVERVLTPAGASLVQEEQSDLLQEGNGFIDGLSGEASLLGDLGGIERKEPLLIGNGVQIQKDPAWALPALDSEHVGESKGSRGGGLDFWTIIPYTGFQGYDKPASYETLRCELRVLNFIWFYFTTYSCWSSIHLPIGALRILAL</sequence>
<proteinExistence type="predicted"/>
<evidence type="ECO:0000313" key="1">
    <source>
        <dbReference type="EMBL" id="BAL52702.1"/>
    </source>
</evidence>
<name>H5S966_9ZZZZ</name>
<reference evidence="1" key="1">
    <citation type="journal article" date="2005" name="Environ. Microbiol.">
        <title>Genetic and functional properties of uncultivated thermophilic crenarchaeotes from a subsurface gold mine as revealed by analysis of genome fragments.</title>
        <authorList>
            <person name="Nunoura T."/>
            <person name="Hirayama H."/>
            <person name="Takami H."/>
            <person name="Oida H."/>
            <person name="Nishi S."/>
            <person name="Shimamura S."/>
            <person name="Suzuki Y."/>
            <person name="Inagaki F."/>
            <person name="Takai K."/>
            <person name="Nealson K.H."/>
            <person name="Horikoshi K."/>
        </authorList>
    </citation>
    <scope>NUCLEOTIDE SEQUENCE</scope>
</reference>
<accession>H5S966</accession>
<reference evidence="1" key="2">
    <citation type="journal article" date="2012" name="PLoS ONE">
        <title>A Deeply Branching Thermophilic Bacterium with an Ancient Acetyl-CoA Pathway Dominates a Subsurface Ecosystem.</title>
        <authorList>
            <person name="Takami H."/>
            <person name="Noguchi H."/>
            <person name="Takaki Y."/>
            <person name="Uchiyama I."/>
            <person name="Toyoda A."/>
            <person name="Nishi S."/>
            <person name="Chee G.-J."/>
            <person name="Arai W."/>
            <person name="Nunoura T."/>
            <person name="Itoh T."/>
            <person name="Hattori M."/>
            <person name="Takai K."/>
        </authorList>
    </citation>
    <scope>NUCLEOTIDE SEQUENCE</scope>
</reference>
<dbReference type="EMBL" id="AP011637">
    <property type="protein sequence ID" value="BAL52702.1"/>
    <property type="molecule type" value="Genomic_DNA"/>
</dbReference>
<dbReference type="AlphaFoldDB" id="H5S966"/>
<gene>
    <name evidence="1" type="ORF">HGMM_F03A04C25</name>
</gene>
<organism evidence="1">
    <name type="scientific">uncultured prokaryote</name>
    <dbReference type="NCBI Taxonomy" id="198431"/>
    <lineage>
        <taxon>unclassified sequences</taxon>
        <taxon>environmental samples</taxon>
    </lineage>
</organism>
<protein>
    <submittedName>
        <fullName evidence="1">Uncharacterized protein</fullName>
    </submittedName>
</protein>